<evidence type="ECO:0000313" key="1">
    <source>
        <dbReference type="EMBL" id="CRZ08272.1"/>
    </source>
</evidence>
<dbReference type="AlphaFoldDB" id="A0A0H5R309"/>
<name>A0A0H5R309_9EUKA</name>
<proteinExistence type="predicted"/>
<protein>
    <recommendedName>
        <fullName evidence="2">Chromo domain-containing protein</fullName>
    </recommendedName>
</protein>
<reference evidence="1" key="1">
    <citation type="submission" date="2015-04" db="EMBL/GenBank/DDBJ databases">
        <title>The genome sequence of the plant pathogenic Rhizarian Plasmodiophora brassicae reveals insights in its biotrophic life cycle and the origin of chitin synthesis.</title>
        <authorList>
            <person name="Schwelm A."/>
            <person name="Fogelqvist J."/>
            <person name="Knaust A."/>
            <person name="Julke S."/>
            <person name="Lilja T."/>
            <person name="Dhandapani V."/>
            <person name="Bonilla-Rosso G."/>
            <person name="Karlsson M."/>
            <person name="Shevchenko A."/>
            <person name="Choi S.R."/>
            <person name="Kim H.G."/>
            <person name="Park J.Y."/>
            <person name="Lim Y.P."/>
            <person name="Ludwig-Muller J."/>
            <person name="Dixelius C."/>
        </authorList>
    </citation>
    <scope>NUCLEOTIDE SEQUENCE</scope>
    <source>
        <tissue evidence="1">Potato root galls</tissue>
    </source>
</reference>
<accession>A0A0H5R309</accession>
<dbReference type="EMBL" id="HACM01007830">
    <property type="protein sequence ID" value="CRZ08272.1"/>
    <property type="molecule type" value="Transcribed_RNA"/>
</dbReference>
<organism evidence="1">
    <name type="scientific">Spongospora subterranea</name>
    <dbReference type="NCBI Taxonomy" id="70186"/>
    <lineage>
        <taxon>Eukaryota</taxon>
        <taxon>Sar</taxon>
        <taxon>Rhizaria</taxon>
        <taxon>Endomyxa</taxon>
        <taxon>Phytomyxea</taxon>
        <taxon>Plasmodiophorida</taxon>
        <taxon>Plasmodiophoridae</taxon>
        <taxon>Spongospora</taxon>
    </lineage>
</organism>
<sequence length="140" mass="16030">QELRCSLDQIHKKVIAHRQDRRDRLNRKRKAPIPNFSLGDYVLVANTLHKTGSKHSVRWTGPHKSISDIHAIRLRFYSDASLNITEELLEQVAHDGQGFVIDKLINTRQSGSGISSPFISRSAACFSFIRAKKRISRLIW</sequence>
<feature type="non-terminal residue" evidence="1">
    <location>
        <position position="1"/>
    </location>
</feature>
<evidence type="ECO:0008006" key="2">
    <source>
        <dbReference type="Google" id="ProtNLM"/>
    </source>
</evidence>